<dbReference type="EMBL" id="LR586016">
    <property type="protein sequence ID" value="VIP05571.1"/>
    <property type="molecule type" value="Genomic_DNA"/>
</dbReference>
<evidence type="ECO:0000313" key="3">
    <source>
        <dbReference type="EMBL" id="VIP05571.1"/>
    </source>
</evidence>
<dbReference type="InParanoid" id="A0A6C2YW08"/>
<evidence type="ECO:0000313" key="4">
    <source>
        <dbReference type="Proteomes" id="UP000464378"/>
    </source>
</evidence>
<feature type="compositionally biased region" description="Pro residues" evidence="1">
    <location>
        <begin position="117"/>
        <end position="130"/>
    </location>
</feature>
<dbReference type="InterPro" id="IPR018004">
    <property type="entry name" value="KilA/APSES_HTH"/>
</dbReference>
<protein>
    <recommendedName>
        <fullName evidence="2">KilA-N domain-containing protein</fullName>
    </recommendedName>
</protein>
<evidence type="ECO:0000259" key="2">
    <source>
        <dbReference type="PROSITE" id="PS51301"/>
    </source>
</evidence>
<dbReference type="SMART" id="SM01252">
    <property type="entry name" value="KilA-N"/>
    <property type="match status" value="1"/>
</dbReference>
<proteinExistence type="predicted"/>
<keyword evidence="4" id="KW-1185">Reference proteome</keyword>
<gene>
    <name evidence="3" type="ORF">GMBLW1_36220</name>
</gene>
<name>A0A6C2YW08_9BACT</name>
<dbReference type="InterPro" id="IPR036887">
    <property type="entry name" value="HTH_APSES_sf"/>
</dbReference>
<dbReference type="KEGG" id="tim:GMBLW1_36220"/>
<accession>A0A6C2YW08</accession>
<dbReference type="Gene3D" id="3.10.260.10">
    <property type="entry name" value="Transcription regulator HTH, APSES-type DNA-binding domain"/>
    <property type="match status" value="1"/>
</dbReference>
<dbReference type="PROSITE" id="PS51301">
    <property type="entry name" value="KILA_N"/>
    <property type="match status" value="1"/>
</dbReference>
<dbReference type="RefSeq" id="WP_197740802.1">
    <property type="nucleotide sequence ID" value="NZ_LR593887.1"/>
</dbReference>
<dbReference type="Pfam" id="PF04383">
    <property type="entry name" value="KilA-N"/>
    <property type="match status" value="1"/>
</dbReference>
<dbReference type="InterPro" id="IPR017880">
    <property type="entry name" value="KilA_N"/>
</dbReference>
<evidence type="ECO:0000256" key="1">
    <source>
        <dbReference type="SAM" id="MobiDB-lite"/>
    </source>
</evidence>
<reference evidence="3" key="1">
    <citation type="submission" date="2019-04" db="EMBL/GenBank/DDBJ databases">
        <authorList>
            <consortium name="Science for Life Laboratories"/>
        </authorList>
    </citation>
    <scope>NUCLEOTIDE SEQUENCE</scope>
    <source>
        <strain evidence="3">MBLW1</strain>
    </source>
</reference>
<feature type="region of interest" description="Disordered" evidence="1">
    <location>
        <begin position="112"/>
        <end position="139"/>
    </location>
</feature>
<dbReference type="AlphaFoldDB" id="A0A6C2YW08"/>
<dbReference type="EMBL" id="LR593887">
    <property type="protein sequence ID" value="VTS08497.1"/>
    <property type="molecule type" value="Genomic_DNA"/>
</dbReference>
<organism evidence="3">
    <name type="scientific">Tuwongella immobilis</name>
    <dbReference type="NCBI Taxonomy" id="692036"/>
    <lineage>
        <taxon>Bacteria</taxon>
        <taxon>Pseudomonadati</taxon>
        <taxon>Planctomycetota</taxon>
        <taxon>Planctomycetia</taxon>
        <taxon>Gemmatales</taxon>
        <taxon>Gemmataceae</taxon>
        <taxon>Tuwongella</taxon>
    </lineage>
</organism>
<dbReference type="SUPFAM" id="SSF54616">
    <property type="entry name" value="DNA-binding domain of Mlu1-box binding protein MBP1"/>
    <property type="match status" value="1"/>
</dbReference>
<dbReference type="Proteomes" id="UP000464378">
    <property type="component" value="Chromosome"/>
</dbReference>
<sequence>MTAMMQREIIGSVVEIREDGFINATQLCKAAGKLFAHYMSSGPTKQFLAALESDIGKPISALIEVRKGGSGPQGTWVHPRVAIDLARWCSPQFAVTVNGWIFELMTRGSASAQPSVPAQPTPPLPAPESSPAPDKGPLALTLSPHATHFDILEYMLSQGKNPSARQVFLAKKITKAIMQVAGYEMRRDGRIDFLYLRLVSLAISAASIIDEIMSEKPENYFGLDD</sequence>
<dbReference type="GO" id="GO:0003677">
    <property type="term" value="F:DNA binding"/>
    <property type="evidence" value="ECO:0007669"/>
    <property type="project" value="InterPro"/>
</dbReference>
<feature type="domain" description="KilA-N" evidence="2">
    <location>
        <begin position="2"/>
        <end position="104"/>
    </location>
</feature>